<reference evidence="1" key="1">
    <citation type="journal article" date="2014" name="Int. J. Syst. Evol. Microbiol.">
        <title>Complete genome sequence of Corynebacterium casei LMG S-19264T (=DSM 44701T), isolated from a smear-ripened cheese.</title>
        <authorList>
            <consortium name="US DOE Joint Genome Institute (JGI-PGF)"/>
            <person name="Walter F."/>
            <person name="Albersmeier A."/>
            <person name="Kalinowski J."/>
            <person name="Ruckert C."/>
        </authorList>
    </citation>
    <scope>NUCLEOTIDE SEQUENCE</scope>
    <source>
        <strain evidence="1">CGMCC 1.15725</strain>
    </source>
</reference>
<dbReference type="SUPFAM" id="SSF51161">
    <property type="entry name" value="Trimeric LpxA-like enzymes"/>
    <property type="match status" value="1"/>
</dbReference>
<evidence type="ECO:0008006" key="3">
    <source>
        <dbReference type="Google" id="ProtNLM"/>
    </source>
</evidence>
<name>A0A8J2YWZ0_9PROT</name>
<dbReference type="PANTHER" id="PTHR13061">
    <property type="entry name" value="DYNACTIN SUBUNIT P25"/>
    <property type="match status" value="1"/>
</dbReference>
<evidence type="ECO:0000313" key="1">
    <source>
        <dbReference type="EMBL" id="GGF27818.1"/>
    </source>
</evidence>
<dbReference type="Proteomes" id="UP000646365">
    <property type="component" value="Unassembled WGS sequence"/>
</dbReference>
<accession>A0A8J2YWZ0</accession>
<reference evidence="1" key="2">
    <citation type="submission" date="2020-09" db="EMBL/GenBank/DDBJ databases">
        <authorList>
            <person name="Sun Q."/>
            <person name="Zhou Y."/>
        </authorList>
    </citation>
    <scope>NUCLEOTIDE SEQUENCE</scope>
    <source>
        <strain evidence="1">CGMCC 1.15725</strain>
    </source>
</reference>
<dbReference type="Gene3D" id="2.160.10.10">
    <property type="entry name" value="Hexapeptide repeat proteins"/>
    <property type="match status" value="1"/>
</dbReference>
<dbReference type="InterPro" id="IPR011004">
    <property type="entry name" value="Trimer_LpxA-like_sf"/>
</dbReference>
<dbReference type="AlphaFoldDB" id="A0A8J2YWZ0"/>
<comment type="caution">
    <text evidence="1">The sequence shown here is derived from an EMBL/GenBank/DDBJ whole genome shotgun (WGS) entry which is preliminary data.</text>
</comment>
<protein>
    <recommendedName>
        <fullName evidence="3">Gamma carbonic anhydrase family protein</fullName>
    </recommendedName>
</protein>
<proteinExistence type="predicted"/>
<sequence>MTILEHEGVRPRIDPTARVAPTATICGDVSIGPNTSVGFGAVVVAESGPVQIGANCVIMDTAVLRGIKGAPLTIGDNVLVGPRAYLTGCTIEDDVFLATGSAVFNGAHIGGKSEVRVNGIVHLRTRLPEGSMVPLNWIAVGDPAVILPPDQHEKIWAIQKPLDFPRYVFGVERPPEGETIMPTVMPRYARALRRRHAADREIGP</sequence>
<evidence type="ECO:0000313" key="2">
    <source>
        <dbReference type="Proteomes" id="UP000646365"/>
    </source>
</evidence>
<gene>
    <name evidence="1" type="ORF">GCM10011611_37260</name>
</gene>
<dbReference type="RefSeq" id="WP_229743810.1">
    <property type="nucleotide sequence ID" value="NZ_BMJQ01000009.1"/>
</dbReference>
<keyword evidence="2" id="KW-1185">Reference proteome</keyword>
<dbReference type="InterPro" id="IPR001451">
    <property type="entry name" value="Hexapep"/>
</dbReference>
<dbReference type="PANTHER" id="PTHR13061:SF29">
    <property type="entry name" value="GAMMA CARBONIC ANHYDRASE-LIKE 1, MITOCHONDRIAL-RELATED"/>
    <property type="match status" value="1"/>
</dbReference>
<dbReference type="EMBL" id="BMJQ01000009">
    <property type="protein sequence ID" value="GGF27818.1"/>
    <property type="molecule type" value="Genomic_DNA"/>
</dbReference>
<organism evidence="1 2">
    <name type="scientific">Aliidongia dinghuensis</name>
    <dbReference type="NCBI Taxonomy" id="1867774"/>
    <lineage>
        <taxon>Bacteria</taxon>
        <taxon>Pseudomonadati</taxon>
        <taxon>Pseudomonadota</taxon>
        <taxon>Alphaproteobacteria</taxon>
        <taxon>Rhodospirillales</taxon>
        <taxon>Dongiaceae</taxon>
        <taxon>Aliidongia</taxon>
    </lineage>
</organism>
<dbReference type="InterPro" id="IPR050484">
    <property type="entry name" value="Transf_Hexapept/Carb_Anhydrase"/>
</dbReference>
<dbReference type="Pfam" id="PF14602">
    <property type="entry name" value="Hexapep_2"/>
    <property type="match status" value="2"/>
</dbReference>